<evidence type="ECO:0000256" key="1">
    <source>
        <dbReference type="ARBA" id="ARBA00004906"/>
    </source>
</evidence>
<feature type="repeat" description="WD" evidence="6">
    <location>
        <begin position="216"/>
        <end position="257"/>
    </location>
</feature>
<reference evidence="8" key="1">
    <citation type="submission" date="2020-05" db="UniProtKB">
        <authorList>
            <consortium name="EnsemblMetazoa"/>
        </authorList>
    </citation>
    <scope>IDENTIFICATION</scope>
    <source>
        <strain evidence="8">Aabys</strain>
    </source>
</reference>
<dbReference type="KEGG" id="mde:101890037"/>
<feature type="compositionally biased region" description="Low complexity" evidence="7">
    <location>
        <begin position="735"/>
        <end position="747"/>
    </location>
</feature>
<name>A0A1I8MLT4_MUSDO</name>
<feature type="region of interest" description="Disordered" evidence="7">
    <location>
        <begin position="684"/>
        <end position="847"/>
    </location>
</feature>
<dbReference type="PANTHER" id="PTHR22852:SF0">
    <property type="entry name" value="DENTICLELESS PROTEIN HOMOLOG"/>
    <property type="match status" value="1"/>
</dbReference>
<protein>
    <submittedName>
        <fullName evidence="10">Protein lethal(2)denticleless</fullName>
    </submittedName>
</protein>
<dbReference type="GO" id="GO:0005634">
    <property type="term" value="C:nucleus"/>
    <property type="evidence" value="ECO:0007669"/>
    <property type="project" value="TreeGrafter"/>
</dbReference>
<dbReference type="OrthoDB" id="2096344at2759"/>
<feature type="repeat" description="WD" evidence="6">
    <location>
        <begin position="141"/>
        <end position="183"/>
    </location>
</feature>
<dbReference type="PANTHER" id="PTHR22852">
    <property type="entry name" value="LETHAL 2 DENTICLELESS PROTEIN RETINOIC ACID-REGULATED NUCLEAR MATRIX-ASSOCIATED PROTEIN"/>
    <property type="match status" value="1"/>
</dbReference>
<comment type="pathway">
    <text evidence="1">Protein modification; protein ubiquitination.</text>
</comment>
<keyword evidence="9" id="KW-1185">Reference proteome</keyword>
<dbReference type="PROSITE" id="PS50294">
    <property type="entry name" value="WD_REPEATS_REGION"/>
    <property type="match status" value="3"/>
</dbReference>
<dbReference type="VEuPathDB" id="VectorBase:MDOA006293"/>
<proteinExistence type="inferred from homology"/>
<feature type="region of interest" description="Disordered" evidence="7">
    <location>
        <begin position="596"/>
        <end position="620"/>
    </location>
</feature>
<dbReference type="GO" id="GO:0030674">
    <property type="term" value="F:protein-macromolecule adaptor activity"/>
    <property type="evidence" value="ECO:0007669"/>
    <property type="project" value="TreeGrafter"/>
</dbReference>
<dbReference type="SMART" id="SM00320">
    <property type="entry name" value="WD40"/>
    <property type="match status" value="6"/>
</dbReference>
<dbReference type="STRING" id="7370.A0A1I8MLT4"/>
<keyword evidence="4" id="KW-0833">Ubl conjugation pathway</keyword>
<dbReference type="Proteomes" id="UP001652621">
    <property type="component" value="Unplaced"/>
</dbReference>
<feature type="repeat" description="WD" evidence="6">
    <location>
        <begin position="328"/>
        <end position="350"/>
    </location>
</feature>
<dbReference type="InterPro" id="IPR019775">
    <property type="entry name" value="WD40_repeat_CS"/>
</dbReference>
<evidence type="ECO:0000313" key="10">
    <source>
        <dbReference type="RefSeq" id="XP_011292610.1"/>
    </source>
</evidence>
<feature type="compositionally biased region" description="Polar residues" evidence="7">
    <location>
        <begin position="767"/>
        <end position="777"/>
    </location>
</feature>
<accession>A0A1I8MLT4</accession>
<feature type="compositionally biased region" description="Polar residues" evidence="7">
    <location>
        <begin position="809"/>
        <end position="847"/>
    </location>
</feature>
<evidence type="ECO:0000256" key="5">
    <source>
        <dbReference type="ARBA" id="ARBA00038344"/>
    </source>
</evidence>
<feature type="region of interest" description="Disordered" evidence="7">
    <location>
        <begin position="540"/>
        <end position="565"/>
    </location>
</feature>
<feature type="repeat" description="WD" evidence="6">
    <location>
        <begin position="97"/>
        <end position="138"/>
    </location>
</feature>
<dbReference type="SUPFAM" id="SSF50978">
    <property type="entry name" value="WD40 repeat-like"/>
    <property type="match status" value="1"/>
</dbReference>
<dbReference type="InterPro" id="IPR015943">
    <property type="entry name" value="WD40/YVTN_repeat-like_dom_sf"/>
</dbReference>
<reference evidence="10" key="2">
    <citation type="submission" date="2025-04" db="UniProtKB">
        <authorList>
            <consortium name="RefSeq"/>
        </authorList>
    </citation>
    <scope>IDENTIFICATION</scope>
    <source>
        <strain evidence="10">Aabys</strain>
    </source>
</reference>
<organism evidence="8">
    <name type="scientific">Musca domestica</name>
    <name type="common">House fly</name>
    <dbReference type="NCBI Taxonomy" id="7370"/>
    <lineage>
        <taxon>Eukaryota</taxon>
        <taxon>Metazoa</taxon>
        <taxon>Ecdysozoa</taxon>
        <taxon>Arthropoda</taxon>
        <taxon>Hexapoda</taxon>
        <taxon>Insecta</taxon>
        <taxon>Pterygota</taxon>
        <taxon>Neoptera</taxon>
        <taxon>Endopterygota</taxon>
        <taxon>Diptera</taxon>
        <taxon>Brachycera</taxon>
        <taxon>Muscomorpha</taxon>
        <taxon>Muscoidea</taxon>
        <taxon>Muscidae</taxon>
        <taxon>Musca</taxon>
    </lineage>
</organism>
<dbReference type="GO" id="GO:0043161">
    <property type="term" value="P:proteasome-mediated ubiquitin-dependent protein catabolic process"/>
    <property type="evidence" value="ECO:0007669"/>
    <property type="project" value="TreeGrafter"/>
</dbReference>
<sequence length="847" mass="92673">MNYVQKYFKRQQGEAGDLSYDFALKRLCVAKEDSWRGIQPSNYSSDFNPEPPIFAAKFANCDGYRHMLAIANEDGKIALQDTTKRNYEAEEKALTAPQCHYNAVFDLEWAPGQMRFISASGDHTARLWEVTNSEIVGIRPFVGHTRSVKTAAFRKNDSSVFATGGRDGAIIIWDTRANLNVDMTPRADNCIYSGHVGGPGTPVSQRKRSRTPKMPPNTTSSSITGLAFQDENTLISCGAGDGIIKVWDLRRNYSTYKKEPHPKYSLPYAGTSTFKGFTNLIVDESGCRLFANCMDNTIYCYNLHSYSPKPLARYRGLLNSTFYIKSCLSPDGKYLLSGSSDEKAYVWNLEYPDEPLVGLSGHAVEVTCVAWGSTYDCPIVTCSDDARHKIWRIGPEQISESDKQENYRGHAEYVMKFTKPTNHSASTHKYNLRELESTPRSLKRLVEQNERTPNTVEKVATKRSFLEMLGAAANNPEGVDGENEMPENKRQKTLETRGRRLFSPCPSTTSSVIASTSLGLSARCLQKQLTSIPEENASALNTPSYVTNNDSNQENNQQTTVLNTPPSSIGISKIFPSCQTTPSPLAERKPVLDTNLNAASYTSPPSTSQQANINSGQSSMSSMIYSPTSNLPNYVLDGEAPHLGIMSPKRKIKEKVDWLTKMRKQKLLSTCRGTTLAEKMQDSMNTGQTNESNAGLGGGGGVGPVAAVASPRLQSLRQSESSPKSTTPRRRLSQNHHMSPSSPHSQPRTPTSSRRNSETTLLRFFSIQPSQNASPAVSSQDTRSSSSTGVTTSVSNADVGEMRPLSPAPATTTQETCTNPASSTHTSGANNGTTNSLPATAATTCTE</sequence>
<evidence type="ECO:0000256" key="4">
    <source>
        <dbReference type="ARBA" id="ARBA00022786"/>
    </source>
</evidence>
<evidence type="ECO:0000256" key="6">
    <source>
        <dbReference type="PROSITE-ProRule" id="PRU00221"/>
    </source>
</evidence>
<feature type="repeat" description="WD" evidence="6">
    <location>
        <begin position="359"/>
        <end position="401"/>
    </location>
</feature>
<dbReference type="VEuPathDB" id="VectorBase:MDOMA2_014701"/>
<evidence type="ECO:0000313" key="9">
    <source>
        <dbReference type="Proteomes" id="UP001652621"/>
    </source>
</evidence>
<dbReference type="InterPro" id="IPR051865">
    <property type="entry name" value="WD-repeat_CDT2_adapter"/>
</dbReference>
<evidence type="ECO:0000313" key="8">
    <source>
        <dbReference type="EnsemblMetazoa" id="MDOA006293-PB"/>
    </source>
</evidence>
<dbReference type="eggNOG" id="KOG0321">
    <property type="taxonomic scope" value="Eukaryota"/>
</dbReference>
<evidence type="ECO:0000256" key="7">
    <source>
        <dbReference type="SAM" id="MobiDB-lite"/>
    </source>
</evidence>
<dbReference type="Gene3D" id="2.130.10.10">
    <property type="entry name" value="YVTN repeat-like/Quinoprotein amine dehydrogenase"/>
    <property type="match status" value="2"/>
</dbReference>
<feature type="compositionally biased region" description="Polar residues" evidence="7">
    <location>
        <begin position="684"/>
        <end position="693"/>
    </location>
</feature>
<evidence type="ECO:0000256" key="3">
    <source>
        <dbReference type="ARBA" id="ARBA00022737"/>
    </source>
</evidence>
<feature type="region of interest" description="Disordered" evidence="7">
    <location>
        <begin position="194"/>
        <end position="222"/>
    </location>
</feature>
<feature type="compositionally biased region" description="Polar residues" evidence="7">
    <location>
        <begin position="712"/>
        <end position="726"/>
    </location>
</feature>
<dbReference type="GO" id="GO:0007095">
    <property type="term" value="P:mitotic G2 DNA damage checkpoint signaling"/>
    <property type="evidence" value="ECO:0007669"/>
    <property type="project" value="TreeGrafter"/>
</dbReference>
<dbReference type="AlphaFoldDB" id="A0A1I8MLT4"/>
<dbReference type="Pfam" id="PF00400">
    <property type="entry name" value="WD40"/>
    <property type="match status" value="5"/>
</dbReference>
<keyword evidence="3" id="KW-0677">Repeat</keyword>
<evidence type="ECO:0000256" key="2">
    <source>
        <dbReference type="ARBA" id="ARBA00022574"/>
    </source>
</evidence>
<feature type="compositionally biased region" description="Polar residues" evidence="7">
    <location>
        <begin position="596"/>
        <end position="614"/>
    </location>
</feature>
<comment type="similarity">
    <text evidence="5">Belongs to the WD repeat cdt2 family.</text>
</comment>
<feature type="compositionally biased region" description="Polar residues" evidence="7">
    <location>
        <begin position="748"/>
        <end position="760"/>
    </location>
</feature>
<dbReference type="CDD" id="cd00200">
    <property type="entry name" value="WD40"/>
    <property type="match status" value="1"/>
</dbReference>
<gene>
    <name evidence="8" type="primary">101890037</name>
    <name evidence="10" type="synonym">LOC101890037</name>
</gene>
<dbReference type="RefSeq" id="XP_011292610.1">
    <property type="nucleotide sequence ID" value="XM_011294308.2"/>
</dbReference>
<feature type="compositionally biased region" description="Low complexity" evidence="7">
    <location>
        <begin position="778"/>
        <end position="795"/>
    </location>
</feature>
<dbReference type="InterPro" id="IPR001680">
    <property type="entry name" value="WD40_rpt"/>
</dbReference>
<dbReference type="InterPro" id="IPR036322">
    <property type="entry name" value="WD40_repeat_dom_sf"/>
</dbReference>
<keyword evidence="2 6" id="KW-0853">WD repeat</keyword>
<dbReference type="PROSITE" id="PS50082">
    <property type="entry name" value="WD_REPEATS_2"/>
    <property type="match status" value="5"/>
</dbReference>
<dbReference type="EnsemblMetazoa" id="MDOA006293-RB">
    <property type="protein sequence ID" value="MDOA006293-PB"/>
    <property type="gene ID" value="MDOA006293"/>
</dbReference>
<dbReference type="PROSITE" id="PS00678">
    <property type="entry name" value="WD_REPEATS_1"/>
    <property type="match status" value="1"/>
</dbReference>